<dbReference type="Gene3D" id="3.30.428.10">
    <property type="entry name" value="HIT-like"/>
    <property type="match status" value="1"/>
</dbReference>
<feature type="domain" description="HIT" evidence="2">
    <location>
        <begin position="4"/>
        <end position="107"/>
    </location>
</feature>
<dbReference type="PROSITE" id="PS51084">
    <property type="entry name" value="HIT_2"/>
    <property type="match status" value="1"/>
</dbReference>
<dbReference type="PRINTS" id="PR00332">
    <property type="entry name" value="HISTRIAD"/>
</dbReference>
<dbReference type="GO" id="GO:0008168">
    <property type="term" value="F:methyltransferase activity"/>
    <property type="evidence" value="ECO:0007669"/>
    <property type="project" value="UniProtKB-KW"/>
</dbReference>
<accession>A0ABT7FYR1</accession>
<dbReference type="Pfam" id="PF01230">
    <property type="entry name" value="HIT"/>
    <property type="match status" value="1"/>
</dbReference>
<dbReference type="InterPro" id="IPR019808">
    <property type="entry name" value="Histidine_triad_CS"/>
</dbReference>
<proteinExistence type="predicted"/>
<feature type="short sequence motif" description="Histidine triad motif" evidence="1">
    <location>
        <begin position="91"/>
        <end position="95"/>
    </location>
</feature>
<dbReference type="GO" id="GO:0032259">
    <property type="term" value="P:methylation"/>
    <property type="evidence" value="ECO:0007669"/>
    <property type="project" value="UniProtKB-KW"/>
</dbReference>
<dbReference type="PANTHER" id="PTHR46648">
    <property type="entry name" value="HIT FAMILY PROTEIN 1"/>
    <property type="match status" value="1"/>
</dbReference>
<dbReference type="RefSeq" id="WP_023018372.1">
    <property type="nucleotide sequence ID" value="NZ_JAQPSQ010000007.1"/>
</dbReference>
<dbReference type="SUPFAM" id="SSF54197">
    <property type="entry name" value="HIT-like"/>
    <property type="match status" value="1"/>
</dbReference>
<dbReference type="EMBL" id="JASNUQ010000022">
    <property type="protein sequence ID" value="MDK4291055.1"/>
    <property type="molecule type" value="Genomic_DNA"/>
</dbReference>
<keyword evidence="3" id="KW-0489">Methyltransferase</keyword>
<dbReference type="InterPro" id="IPR011146">
    <property type="entry name" value="HIT-like"/>
</dbReference>
<sequence length="141" mass="15431">MSTVFSKVINGDLPGRFVYRSSDVVAFLSIEPLTYGHVLVVPVEEVDKWTDMAPELWARINAVAYEIGNAVIEAFDVPRAGNVIAGFEVPHTHIHVFPARSMDDFNFANVIPADQTDEAAMDEAAQKLRAALGTNEDGTKI</sequence>
<keyword evidence="4" id="KW-1185">Reference proteome</keyword>
<dbReference type="Proteomes" id="UP001239759">
    <property type="component" value="Unassembled WGS sequence"/>
</dbReference>
<protein>
    <submittedName>
        <fullName evidence="3">HIT family protein</fullName>
        <ecNumber evidence="3">2.1.1.-</ecNumber>
    </submittedName>
</protein>
<comment type="caution">
    <text evidence="3">The sequence shown here is derived from an EMBL/GenBank/DDBJ whole genome shotgun (WGS) entry which is preliminary data.</text>
</comment>
<name>A0ABT7FYR1_9CORY</name>
<dbReference type="PANTHER" id="PTHR46648:SF1">
    <property type="entry name" value="ADENOSINE 5'-MONOPHOSPHORAMIDASE HNT1"/>
    <property type="match status" value="1"/>
</dbReference>
<organism evidence="3 4">
    <name type="scientific">Corynebacterium pseudodiphtheriticum</name>
    <dbReference type="NCBI Taxonomy" id="37637"/>
    <lineage>
        <taxon>Bacteria</taxon>
        <taxon>Bacillati</taxon>
        <taxon>Actinomycetota</taxon>
        <taxon>Actinomycetes</taxon>
        <taxon>Mycobacteriales</taxon>
        <taxon>Corynebacteriaceae</taxon>
        <taxon>Corynebacterium</taxon>
    </lineage>
</organism>
<gene>
    <name evidence="3" type="ORF">QPX23_10085</name>
</gene>
<dbReference type="InterPro" id="IPR001310">
    <property type="entry name" value="Histidine_triad_HIT"/>
</dbReference>
<evidence type="ECO:0000313" key="3">
    <source>
        <dbReference type="EMBL" id="MDK4291055.1"/>
    </source>
</evidence>
<keyword evidence="3" id="KW-0808">Transferase</keyword>
<evidence type="ECO:0000259" key="2">
    <source>
        <dbReference type="PROSITE" id="PS51084"/>
    </source>
</evidence>
<dbReference type="InterPro" id="IPR036265">
    <property type="entry name" value="HIT-like_sf"/>
</dbReference>
<reference evidence="3 4" key="1">
    <citation type="submission" date="2023-05" db="EMBL/GenBank/DDBJ databases">
        <title>Metabolic capabilities are highly conserved among human nasal-associated Corynebacterium species in pangenomic analyses.</title>
        <authorList>
            <person name="Tran T.H."/>
            <person name="Roberts A.Q."/>
            <person name="Escapa I.F."/>
            <person name="Gao W."/>
            <person name="Conlan S."/>
            <person name="Kong H."/>
            <person name="Segre J.A."/>
            <person name="Kelly M.S."/>
            <person name="Lemon K.P."/>
        </authorList>
    </citation>
    <scope>NUCLEOTIDE SEQUENCE [LARGE SCALE GENOMIC DNA]</scope>
    <source>
        <strain evidence="3 4">KPL3772</strain>
    </source>
</reference>
<dbReference type="EC" id="2.1.1.-" evidence="3"/>
<evidence type="ECO:0000256" key="1">
    <source>
        <dbReference type="PROSITE-ProRule" id="PRU00464"/>
    </source>
</evidence>
<evidence type="ECO:0000313" key="4">
    <source>
        <dbReference type="Proteomes" id="UP001239759"/>
    </source>
</evidence>
<dbReference type="PROSITE" id="PS00892">
    <property type="entry name" value="HIT_1"/>
    <property type="match status" value="1"/>
</dbReference>